<dbReference type="OrthoDB" id="9972100at2759"/>
<comment type="caution">
    <text evidence="1">The sequence shown here is derived from an EMBL/GenBank/DDBJ whole genome shotgun (WGS) entry which is preliminary data.</text>
</comment>
<evidence type="ECO:0000313" key="3">
    <source>
        <dbReference type="Proteomes" id="UP000663828"/>
    </source>
</evidence>
<evidence type="ECO:0000313" key="1">
    <source>
        <dbReference type="EMBL" id="CAF1519300.1"/>
    </source>
</evidence>
<name>A0A815UGV7_ADIRI</name>
<reference evidence="1" key="1">
    <citation type="submission" date="2021-02" db="EMBL/GenBank/DDBJ databases">
        <authorList>
            <person name="Nowell W R."/>
        </authorList>
    </citation>
    <scope>NUCLEOTIDE SEQUENCE</scope>
</reference>
<gene>
    <name evidence="1" type="ORF">EDS130_LOCUS43766</name>
    <name evidence="2" type="ORF">XAT740_LOCUS43674</name>
</gene>
<proteinExistence type="predicted"/>
<dbReference type="AlphaFoldDB" id="A0A815UGV7"/>
<dbReference type="EMBL" id="CAJNOR010005420">
    <property type="protein sequence ID" value="CAF1561739.1"/>
    <property type="molecule type" value="Genomic_DNA"/>
</dbReference>
<dbReference type="EMBL" id="CAJNOJ010000756">
    <property type="protein sequence ID" value="CAF1519300.1"/>
    <property type="molecule type" value="Genomic_DNA"/>
</dbReference>
<sequence>MTSTDLETLPNELQIIITRYLSIGDRYLSFFGLNSRYDKLLGCTIPSKVNEKYLESDINDVSRYSHKRIKPDWNPTKIFYLIPTFAHRTTFGWLDDGILQLQWKFISEKNFQRYIQQQQDVDPRLFEISSKYPVQLNSLFFRSYDFHWKTREMLNYPVFLVWIYENYSKQCAMLQQYCEQMMNQSYYYNNHNEPRRRTFVQIQNFEIKRQTPIIYQQAQNIWTELKILGDFNYSAL</sequence>
<keyword evidence="3" id="KW-1185">Reference proteome</keyword>
<evidence type="ECO:0000313" key="2">
    <source>
        <dbReference type="EMBL" id="CAF1561739.1"/>
    </source>
</evidence>
<dbReference type="Proteomes" id="UP000663828">
    <property type="component" value="Unassembled WGS sequence"/>
</dbReference>
<organism evidence="1 4">
    <name type="scientific">Adineta ricciae</name>
    <name type="common">Rotifer</name>
    <dbReference type="NCBI Taxonomy" id="249248"/>
    <lineage>
        <taxon>Eukaryota</taxon>
        <taxon>Metazoa</taxon>
        <taxon>Spiralia</taxon>
        <taxon>Gnathifera</taxon>
        <taxon>Rotifera</taxon>
        <taxon>Eurotatoria</taxon>
        <taxon>Bdelloidea</taxon>
        <taxon>Adinetida</taxon>
        <taxon>Adinetidae</taxon>
        <taxon>Adineta</taxon>
    </lineage>
</organism>
<accession>A0A815UGV7</accession>
<dbReference type="Proteomes" id="UP000663852">
    <property type="component" value="Unassembled WGS sequence"/>
</dbReference>
<evidence type="ECO:0000313" key="4">
    <source>
        <dbReference type="Proteomes" id="UP000663852"/>
    </source>
</evidence>
<protein>
    <submittedName>
        <fullName evidence="1">Uncharacterized protein</fullName>
    </submittedName>
</protein>